<comment type="pathway">
    <text evidence="3">Lipid metabolism; fatty acid biosynthesis.</text>
</comment>
<dbReference type="GO" id="GO:0034017">
    <property type="term" value="F:trans-2-decenoyl-acyl-carrier-protein isomerase activity"/>
    <property type="evidence" value="ECO:0007669"/>
    <property type="project" value="UniProtKB-EC"/>
</dbReference>
<evidence type="ECO:0000256" key="5">
    <source>
        <dbReference type="ARBA" id="ARBA00011738"/>
    </source>
</evidence>
<dbReference type="Gene3D" id="3.10.129.10">
    <property type="entry name" value="Hotdog Thioesterase"/>
    <property type="match status" value="1"/>
</dbReference>
<dbReference type="InterPro" id="IPR029069">
    <property type="entry name" value="HotDog_dom_sf"/>
</dbReference>
<comment type="catalytic activity">
    <reaction evidence="1">
        <text>a (3R)-hydroxyacyl-[ACP] = a (2E)-enoyl-[ACP] + H2O</text>
        <dbReference type="Rhea" id="RHEA:13097"/>
        <dbReference type="Rhea" id="RHEA-COMP:9925"/>
        <dbReference type="Rhea" id="RHEA-COMP:9945"/>
        <dbReference type="ChEBI" id="CHEBI:15377"/>
        <dbReference type="ChEBI" id="CHEBI:78784"/>
        <dbReference type="ChEBI" id="CHEBI:78827"/>
        <dbReference type="EC" id="4.2.1.59"/>
    </reaction>
</comment>
<evidence type="ECO:0000256" key="3">
    <source>
        <dbReference type="ARBA" id="ARBA00005194"/>
    </source>
</evidence>
<evidence type="ECO:0000256" key="14">
    <source>
        <dbReference type="ARBA" id="ARBA00023239"/>
    </source>
</evidence>
<evidence type="ECO:0000256" key="7">
    <source>
        <dbReference type="ARBA" id="ARBA00017810"/>
    </source>
</evidence>
<comment type="similarity">
    <text evidence="4">Belongs to the thioester dehydratase family. FabA subfamily.</text>
</comment>
<dbReference type="AlphaFoldDB" id="A0A381P9Z1"/>
<evidence type="ECO:0000256" key="6">
    <source>
        <dbReference type="ARBA" id="ARBA00012677"/>
    </source>
</evidence>
<evidence type="ECO:0000256" key="13">
    <source>
        <dbReference type="ARBA" id="ARBA00023235"/>
    </source>
</evidence>
<dbReference type="EC" id="5.3.3.14" evidence="6"/>
<dbReference type="GO" id="GO:0019171">
    <property type="term" value="F:(3R)-hydroxyacyl-[acyl-carrier-protein] dehydratase activity"/>
    <property type="evidence" value="ECO:0007669"/>
    <property type="project" value="UniProtKB-EC"/>
</dbReference>
<keyword evidence="8" id="KW-0963">Cytoplasm</keyword>
<keyword evidence="13" id="KW-0413">Isomerase</keyword>
<evidence type="ECO:0000256" key="8">
    <source>
        <dbReference type="ARBA" id="ARBA00022490"/>
    </source>
</evidence>
<dbReference type="GO" id="GO:0005737">
    <property type="term" value="C:cytoplasm"/>
    <property type="evidence" value="ECO:0007669"/>
    <property type="project" value="UniProtKB-SubCell"/>
</dbReference>
<keyword evidence="11" id="KW-0443">Lipid metabolism</keyword>
<dbReference type="InterPro" id="IPR010083">
    <property type="entry name" value="FabA"/>
</dbReference>
<keyword evidence="14" id="KW-0456">Lyase</keyword>
<dbReference type="GO" id="GO:0006633">
    <property type="term" value="P:fatty acid biosynthetic process"/>
    <property type="evidence" value="ECO:0007669"/>
    <property type="project" value="UniProtKB-UniPathway"/>
</dbReference>
<evidence type="ECO:0000256" key="1">
    <source>
        <dbReference type="ARBA" id="ARBA00001055"/>
    </source>
</evidence>
<dbReference type="SUPFAM" id="SSF54637">
    <property type="entry name" value="Thioesterase/thiol ester dehydrase-isomerase"/>
    <property type="match status" value="1"/>
</dbReference>
<evidence type="ECO:0000256" key="4">
    <source>
        <dbReference type="ARBA" id="ARBA00006714"/>
    </source>
</evidence>
<gene>
    <name evidence="18" type="ORF">METZ01_LOCUS16659</name>
</gene>
<dbReference type="PANTHER" id="PTHR30272">
    <property type="entry name" value="3-HYDROXYACYL-[ACYL-CARRIER-PROTEIN] DEHYDRATASE"/>
    <property type="match status" value="1"/>
</dbReference>
<evidence type="ECO:0000256" key="17">
    <source>
        <dbReference type="ARBA" id="ARBA00032821"/>
    </source>
</evidence>
<accession>A0A381P9Z1</accession>
<evidence type="ECO:0000256" key="2">
    <source>
        <dbReference type="ARBA" id="ARBA00004496"/>
    </source>
</evidence>
<evidence type="ECO:0000256" key="9">
    <source>
        <dbReference type="ARBA" id="ARBA00022516"/>
    </source>
</evidence>
<protein>
    <recommendedName>
        <fullName evidence="7">3-hydroxydecanoyl-[acyl-carrier-protein] dehydratase</fullName>
        <ecNumber evidence="6">5.3.3.14</ecNumber>
    </recommendedName>
    <alternativeName>
        <fullName evidence="16">3-hydroxyacyl-[acyl-carrier-protein] dehydratase FabA</fullName>
    </alternativeName>
    <alternativeName>
        <fullName evidence="17">Beta-hydroxydecanoyl thioester dehydrase</fullName>
    </alternativeName>
    <alternativeName>
        <fullName evidence="15">Trans-2-decenoyl-[acyl-carrier-protein] isomerase</fullName>
    </alternativeName>
</protein>
<evidence type="ECO:0000256" key="12">
    <source>
        <dbReference type="ARBA" id="ARBA00023160"/>
    </source>
</evidence>
<dbReference type="NCBIfam" id="TIGR01749">
    <property type="entry name" value="fabA"/>
    <property type="match status" value="1"/>
</dbReference>
<organism evidence="18">
    <name type="scientific">marine metagenome</name>
    <dbReference type="NCBI Taxonomy" id="408172"/>
    <lineage>
        <taxon>unclassified sequences</taxon>
        <taxon>metagenomes</taxon>
        <taxon>ecological metagenomes</taxon>
    </lineage>
</organism>
<keyword evidence="12" id="KW-0275">Fatty acid biosynthesis</keyword>
<evidence type="ECO:0000313" key="18">
    <source>
        <dbReference type="EMBL" id="SUZ63805.1"/>
    </source>
</evidence>
<comment type="subunit">
    <text evidence="5">Homodimer.</text>
</comment>
<comment type="subcellular location">
    <subcellularLocation>
        <location evidence="2">Cytoplasm</location>
    </subcellularLocation>
</comment>
<evidence type="ECO:0000256" key="11">
    <source>
        <dbReference type="ARBA" id="ARBA00023098"/>
    </source>
</evidence>
<dbReference type="Pfam" id="PF07977">
    <property type="entry name" value="FabA"/>
    <property type="match status" value="1"/>
</dbReference>
<dbReference type="InterPro" id="IPR013114">
    <property type="entry name" value="FabA_FabZ"/>
</dbReference>
<sequence>MELKNTYNKEELLSMANGDMFGQENAKLPLEPMLMIDRILNIKNTGGAYDKGSIIAELDITDESWFFHCHFKGDPVMPGCLGLDGMWQLVGFFLTWSGAKGKGRALGVGDVKFRGQVRPYHKKVIYKIDVKKLITKSKSMIWADGEISADDKKIYTAKNLQVGIFDNLVYDFGKDPSLDSF</sequence>
<dbReference type="EMBL" id="UINC01000926">
    <property type="protein sequence ID" value="SUZ63805.1"/>
    <property type="molecule type" value="Genomic_DNA"/>
</dbReference>
<dbReference type="UniPathway" id="UPA00094"/>
<evidence type="ECO:0000256" key="16">
    <source>
        <dbReference type="ARBA" id="ARBA00032302"/>
    </source>
</evidence>
<keyword evidence="10" id="KW-0276">Fatty acid metabolism</keyword>
<dbReference type="NCBIfam" id="NF003509">
    <property type="entry name" value="PRK05174.1"/>
    <property type="match status" value="1"/>
</dbReference>
<reference evidence="18" key="1">
    <citation type="submission" date="2018-05" db="EMBL/GenBank/DDBJ databases">
        <authorList>
            <person name="Lanie J.A."/>
            <person name="Ng W.-L."/>
            <person name="Kazmierczak K.M."/>
            <person name="Andrzejewski T.M."/>
            <person name="Davidsen T.M."/>
            <person name="Wayne K.J."/>
            <person name="Tettelin H."/>
            <person name="Glass J.I."/>
            <person name="Rusch D."/>
            <person name="Podicherti R."/>
            <person name="Tsui H.-C.T."/>
            <person name="Winkler M.E."/>
        </authorList>
    </citation>
    <scope>NUCLEOTIDE SEQUENCE</scope>
</reference>
<keyword evidence="9" id="KW-0444">Lipid biosynthesis</keyword>
<evidence type="ECO:0000256" key="10">
    <source>
        <dbReference type="ARBA" id="ARBA00022832"/>
    </source>
</evidence>
<dbReference type="PANTHER" id="PTHR30272:SF8">
    <property type="entry name" value="3-HYDROXYDECANOYL-[ACYL-CARRIER-PROTEIN] DEHYDRATASE"/>
    <property type="match status" value="1"/>
</dbReference>
<proteinExistence type="inferred from homology"/>
<evidence type="ECO:0000256" key="15">
    <source>
        <dbReference type="ARBA" id="ARBA00031656"/>
    </source>
</evidence>
<name>A0A381P9Z1_9ZZZZ</name>